<feature type="domain" description="MobA-like NTP transferase" evidence="1">
    <location>
        <begin position="8"/>
        <end position="108"/>
    </location>
</feature>
<keyword evidence="3" id="KW-1185">Reference proteome</keyword>
<dbReference type="OrthoDB" id="3609997at2"/>
<dbReference type="InterPro" id="IPR029044">
    <property type="entry name" value="Nucleotide-diphossugar_trans"/>
</dbReference>
<reference evidence="2 3" key="1">
    <citation type="submission" date="2018-01" db="EMBL/GenBank/DDBJ databases">
        <title>Draft genome sequence of Jishengella endophytica.</title>
        <authorList>
            <person name="Sahin N."/>
            <person name="Ay H."/>
            <person name="Saygin H."/>
        </authorList>
    </citation>
    <scope>NUCLEOTIDE SEQUENCE [LARGE SCALE GENOMIC DNA]</scope>
    <source>
        <strain evidence="2 3">DSM 45430</strain>
    </source>
</reference>
<gene>
    <name evidence="2" type="ORF">C1I93_05900</name>
</gene>
<protein>
    <recommendedName>
        <fullName evidence="1">MobA-like NTP transferase domain-containing protein</fullName>
    </recommendedName>
</protein>
<proteinExistence type="predicted"/>
<dbReference type="SUPFAM" id="SSF53448">
    <property type="entry name" value="Nucleotide-diphospho-sugar transferases"/>
    <property type="match status" value="1"/>
</dbReference>
<dbReference type="EMBL" id="POTX01000024">
    <property type="protein sequence ID" value="PZF99391.1"/>
    <property type="molecule type" value="Genomic_DNA"/>
</dbReference>
<dbReference type="GO" id="GO:0016779">
    <property type="term" value="F:nucleotidyltransferase activity"/>
    <property type="evidence" value="ECO:0007669"/>
    <property type="project" value="UniProtKB-ARBA"/>
</dbReference>
<dbReference type="RefSeq" id="WP_111242201.1">
    <property type="nucleotide sequence ID" value="NZ_AP023358.1"/>
</dbReference>
<dbReference type="Pfam" id="PF12804">
    <property type="entry name" value="NTP_transf_3"/>
    <property type="match status" value="1"/>
</dbReference>
<dbReference type="Gene3D" id="3.90.550.10">
    <property type="entry name" value="Spore Coat Polysaccharide Biosynthesis Protein SpsA, Chain A"/>
    <property type="match status" value="1"/>
</dbReference>
<dbReference type="InterPro" id="IPR025877">
    <property type="entry name" value="MobA-like_NTP_Trfase"/>
</dbReference>
<sequence>MSGVLSVVVPCAGAGSRLGLPFPKELLPTPDGRVLLDQVFDLVAGLDARLVLVTGPDRGPTISHIHRTYPQLPVASVRQPGHAVGLFGAIRATVPFIGDRAVVLLPDQRLCQVPDPSPVRDAAQVLADGAAMCFLAAPCNDPQRIAVDGALRVDDPADTGGRLGLVRGLGDKPGLSAANAFNAVWFGFGFRREAANQVLDQLDAAQRHQLDADAFAAGPLSGAPVVPVAPFVDCGTWPSVTALWRGGME</sequence>
<evidence type="ECO:0000313" key="3">
    <source>
        <dbReference type="Proteomes" id="UP000248627"/>
    </source>
</evidence>
<comment type="caution">
    <text evidence="2">The sequence shown here is derived from an EMBL/GenBank/DDBJ whole genome shotgun (WGS) entry which is preliminary data.</text>
</comment>
<evidence type="ECO:0000313" key="2">
    <source>
        <dbReference type="EMBL" id="PZF99391.1"/>
    </source>
</evidence>
<dbReference type="Proteomes" id="UP000248627">
    <property type="component" value="Unassembled WGS sequence"/>
</dbReference>
<name>A0A2W2CIW5_9ACTN</name>
<dbReference type="AlphaFoldDB" id="A0A2W2CIW5"/>
<accession>A0A2W2CIW5</accession>
<evidence type="ECO:0000259" key="1">
    <source>
        <dbReference type="Pfam" id="PF12804"/>
    </source>
</evidence>
<organism evidence="2 3">
    <name type="scientific">Micromonospora endophytica</name>
    <dbReference type="NCBI Taxonomy" id="515350"/>
    <lineage>
        <taxon>Bacteria</taxon>
        <taxon>Bacillati</taxon>
        <taxon>Actinomycetota</taxon>
        <taxon>Actinomycetes</taxon>
        <taxon>Micromonosporales</taxon>
        <taxon>Micromonosporaceae</taxon>
        <taxon>Micromonospora</taxon>
    </lineage>
</organism>